<reference evidence="3" key="1">
    <citation type="submission" date="2022-10" db="EMBL/GenBank/DDBJ databases">
        <authorList>
            <person name="Yu W.X."/>
        </authorList>
    </citation>
    <scope>NUCLEOTIDE SEQUENCE</scope>
    <source>
        <strain evidence="3">AAT</strain>
    </source>
</reference>
<evidence type="ECO:0000313" key="4">
    <source>
        <dbReference type="Proteomes" id="UP001209229"/>
    </source>
</evidence>
<dbReference type="EMBL" id="JAPDPJ010000079">
    <property type="protein sequence ID" value="MCW3789039.1"/>
    <property type="molecule type" value="Genomic_DNA"/>
</dbReference>
<dbReference type="GO" id="GO:0005829">
    <property type="term" value="C:cytosol"/>
    <property type="evidence" value="ECO:0007669"/>
    <property type="project" value="UniProtKB-ARBA"/>
</dbReference>
<evidence type="ECO:0000259" key="2">
    <source>
        <dbReference type="PROSITE" id="PS51857"/>
    </source>
</evidence>
<dbReference type="GO" id="GO:0003676">
    <property type="term" value="F:nucleic acid binding"/>
    <property type="evidence" value="ECO:0007669"/>
    <property type="project" value="InterPro"/>
</dbReference>
<accession>A0AAE3M8V3</accession>
<dbReference type="InterPro" id="IPR012340">
    <property type="entry name" value="NA-bd_OB-fold"/>
</dbReference>
<dbReference type="Proteomes" id="UP001209229">
    <property type="component" value="Unassembled WGS sequence"/>
</dbReference>
<evidence type="ECO:0000313" key="3">
    <source>
        <dbReference type="EMBL" id="MCW3789039.1"/>
    </source>
</evidence>
<dbReference type="Pfam" id="PF00313">
    <property type="entry name" value="CSD"/>
    <property type="match status" value="1"/>
</dbReference>
<dbReference type="PROSITE" id="PS51857">
    <property type="entry name" value="CSD_2"/>
    <property type="match status" value="1"/>
</dbReference>
<dbReference type="Gene3D" id="2.40.50.140">
    <property type="entry name" value="Nucleic acid-binding proteins"/>
    <property type="match status" value="1"/>
</dbReference>
<dbReference type="RefSeq" id="WP_301192595.1">
    <property type="nucleotide sequence ID" value="NZ_JAPDPJ010000079.1"/>
</dbReference>
<dbReference type="SUPFAM" id="SSF50249">
    <property type="entry name" value="Nucleic acid-binding proteins"/>
    <property type="match status" value="1"/>
</dbReference>
<dbReference type="InterPro" id="IPR002059">
    <property type="entry name" value="CSP_DNA-bd"/>
</dbReference>
<feature type="domain" description="CSD" evidence="2">
    <location>
        <begin position="83"/>
        <end position="144"/>
    </location>
</feature>
<dbReference type="AlphaFoldDB" id="A0AAE3M8V3"/>
<feature type="region of interest" description="Disordered" evidence="1">
    <location>
        <begin position="1"/>
        <end position="42"/>
    </location>
</feature>
<keyword evidence="4" id="KW-1185">Reference proteome</keyword>
<proteinExistence type="predicted"/>
<name>A0AAE3M8V3_9BACT</name>
<dbReference type="CDD" id="cd04458">
    <property type="entry name" value="CSP_CDS"/>
    <property type="match status" value="1"/>
</dbReference>
<evidence type="ECO:0000256" key="1">
    <source>
        <dbReference type="SAM" id="MobiDB-lite"/>
    </source>
</evidence>
<feature type="compositionally biased region" description="Basic residues" evidence="1">
    <location>
        <begin position="13"/>
        <end position="25"/>
    </location>
</feature>
<sequence length="146" mass="16717">MGRSQETFGKKEKEKKRLKKRQDKQKRKEERKSSSGGGLDDMIAYVDENGRIVDTPPDLTKKEEIDVESIAISVAKKEEEDPIKKGRVEFFNTDKGYGFIKDLDSQEKHFVHVNGLIDPIKEGDKVLFELEKGLKGMIAVRVHIDK</sequence>
<dbReference type="PRINTS" id="PR00050">
    <property type="entry name" value="COLDSHOCK"/>
</dbReference>
<gene>
    <name evidence="3" type="ORF">OM075_21405</name>
</gene>
<organism evidence="3 4">
    <name type="scientific">Plebeiibacterium sediminum</name>
    <dbReference type="NCBI Taxonomy" id="2992112"/>
    <lineage>
        <taxon>Bacteria</taxon>
        <taxon>Pseudomonadati</taxon>
        <taxon>Bacteroidota</taxon>
        <taxon>Bacteroidia</taxon>
        <taxon>Marinilabiliales</taxon>
        <taxon>Marinilabiliaceae</taxon>
        <taxon>Plebeiibacterium</taxon>
    </lineage>
</organism>
<protein>
    <submittedName>
        <fullName evidence="3">Cold shock domain-containing protein</fullName>
    </submittedName>
</protein>
<comment type="caution">
    <text evidence="3">The sequence shown here is derived from an EMBL/GenBank/DDBJ whole genome shotgun (WGS) entry which is preliminary data.</text>
</comment>
<dbReference type="SMART" id="SM00357">
    <property type="entry name" value="CSP"/>
    <property type="match status" value="1"/>
</dbReference>
<dbReference type="InterPro" id="IPR011129">
    <property type="entry name" value="CSD"/>
</dbReference>